<evidence type="ECO:0000313" key="2">
    <source>
        <dbReference type="Proteomes" id="UP000243006"/>
    </source>
</evidence>
<dbReference type="EMBL" id="LVZM01005214">
    <property type="protein sequence ID" value="OUC47143.1"/>
    <property type="molecule type" value="Genomic_DNA"/>
</dbReference>
<comment type="caution">
    <text evidence="1">The sequence shown here is derived from an EMBL/GenBank/DDBJ whole genome shotgun (WGS) entry which is preliminary data.</text>
</comment>
<reference evidence="1 2" key="1">
    <citation type="submission" date="2015-04" db="EMBL/GenBank/DDBJ databases">
        <title>Draft genome of the roundworm Trichinella nativa.</title>
        <authorList>
            <person name="Mitreva M."/>
        </authorList>
    </citation>
    <scope>NUCLEOTIDE SEQUENCE [LARGE SCALE GENOMIC DNA]</scope>
    <source>
        <strain evidence="1 2">ISS45</strain>
    </source>
</reference>
<protein>
    <submittedName>
        <fullName evidence="1">Uncharacterized protein</fullName>
    </submittedName>
</protein>
<dbReference type="Proteomes" id="UP000243006">
    <property type="component" value="Unassembled WGS sequence"/>
</dbReference>
<proteinExistence type="predicted"/>
<sequence>MMLSEQFAQSLKFNAAEVVIAFSNFRISLELHLPVKLHFVKPSQSEDVFAFIGFDANKTNDYDNENYRTICKTVQRRIAKISQICRYCLFCLVVCFYKNTDYPEE</sequence>
<gene>
    <name evidence="1" type="ORF">D917_01494</name>
</gene>
<evidence type="ECO:0000313" key="1">
    <source>
        <dbReference type="EMBL" id="OUC47143.1"/>
    </source>
</evidence>
<dbReference type="AlphaFoldDB" id="A0A1Y3EPT5"/>
<organism evidence="1 2">
    <name type="scientific">Trichinella nativa</name>
    <dbReference type="NCBI Taxonomy" id="6335"/>
    <lineage>
        <taxon>Eukaryota</taxon>
        <taxon>Metazoa</taxon>
        <taxon>Ecdysozoa</taxon>
        <taxon>Nematoda</taxon>
        <taxon>Enoplea</taxon>
        <taxon>Dorylaimia</taxon>
        <taxon>Trichinellida</taxon>
        <taxon>Trichinellidae</taxon>
        <taxon>Trichinella</taxon>
    </lineage>
</organism>
<accession>A0A1Y3EPT5</accession>
<name>A0A1Y3EPT5_9BILA</name>